<dbReference type="GO" id="GO:0004672">
    <property type="term" value="F:protein kinase activity"/>
    <property type="evidence" value="ECO:0007669"/>
    <property type="project" value="TreeGrafter"/>
</dbReference>
<dbReference type="InterPro" id="IPR015661">
    <property type="entry name" value="Bub1/Mad3"/>
</dbReference>
<keyword evidence="4" id="KW-1185">Reference proteome</keyword>
<protein>
    <recommendedName>
        <fullName evidence="2">BUB1 N-terminal domain-containing protein</fullName>
    </recommendedName>
</protein>
<reference evidence="3 4" key="1">
    <citation type="submission" date="2023-10" db="EMBL/GenBank/DDBJ databases">
        <title>Chromosome-scale genome assembly provides insights into flower coloration mechanisms of Canna indica.</title>
        <authorList>
            <person name="Li C."/>
        </authorList>
    </citation>
    <scope>NUCLEOTIDE SEQUENCE [LARGE SCALE GENOMIC DNA]</scope>
    <source>
        <tissue evidence="3">Flower</tissue>
    </source>
</reference>
<evidence type="ECO:0000313" key="4">
    <source>
        <dbReference type="Proteomes" id="UP001327560"/>
    </source>
</evidence>
<organism evidence="3 4">
    <name type="scientific">Canna indica</name>
    <name type="common">Indian-shot</name>
    <dbReference type="NCBI Taxonomy" id="4628"/>
    <lineage>
        <taxon>Eukaryota</taxon>
        <taxon>Viridiplantae</taxon>
        <taxon>Streptophyta</taxon>
        <taxon>Embryophyta</taxon>
        <taxon>Tracheophyta</taxon>
        <taxon>Spermatophyta</taxon>
        <taxon>Magnoliopsida</taxon>
        <taxon>Liliopsida</taxon>
        <taxon>Zingiberales</taxon>
        <taxon>Cannaceae</taxon>
        <taxon>Canna</taxon>
    </lineage>
</organism>
<dbReference type="SMART" id="SM00777">
    <property type="entry name" value="Mad3_BUB1_I"/>
    <property type="match status" value="1"/>
</dbReference>
<dbReference type="GO" id="GO:0051754">
    <property type="term" value="P:meiotic sister chromatid cohesion, centromeric"/>
    <property type="evidence" value="ECO:0007669"/>
    <property type="project" value="TreeGrafter"/>
</dbReference>
<dbReference type="Proteomes" id="UP001327560">
    <property type="component" value="Chromosome 4"/>
</dbReference>
<dbReference type="FunFam" id="1.25.40.430:FF:000005">
    <property type="entry name" value="Mad3/BUB1 homology region 1"/>
    <property type="match status" value="1"/>
</dbReference>
<feature type="region of interest" description="Disordered" evidence="1">
    <location>
        <begin position="374"/>
        <end position="393"/>
    </location>
</feature>
<dbReference type="EMBL" id="CP136893">
    <property type="protein sequence ID" value="WOL06341.1"/>
    <property type="molecule type" value="Genomic_DNA"/>
</dbReference>
<dbReference type="Pfam" id="PF08311">
    <property type="entry name" value="Mad3_BUB1_I"/>
    <property type="match status" value="1"/>
</dbReference>
<gene>
    <name evidence="3" type="ORF">Cni_G15073</name>
</gene>
<proteinExistence type="predicted"/>
<dbReference type="Gene3D" id="1.25.40.430">
    <property type="match status" value="1"/>
</dbReference>
<evidence type="ECO:0000259" key="2">
    <source>
        <dbReference type="PROSITE" id="PS51489"/>
    </source>
</evidence>
<accession>A0AAQ3KIX7</accession>
<name>A0AAQ3KIX7_9LILI</name>
<feature type="compositionally biased region" description="Polar residues" evidence="1">
    <location>
        <begin position="411"/>
        <end position="436"/>
    </location>
</feature>
<dbReference type="GO" id="GO:0007094">
    <property type="term" value="P:mitotic spindle assembly checkpoint signaling"/>
    <property type="evidence" value="ECO:0007669"/>
    <property type="project" value="InterPro"/>
</dbReference>
<feature type="domain" description="BUB1 N-terminal" evidence="2">
    <location>
        <begin position="13"/>
        <end position="182"/>
    </location>
</feature>
<evidence type="ECO:0000256" key="1">
    <source>
        <dbReference type="SAM" id="MobiDB-lite"/>
    </source>
</evidence>
<dbReference type="PROSITE" id="PS51489">
    <property type="entry name" value="BUB1_N"/>
    <property type="match status" value="1"/>
</dbReference>
<dbReference type="PANTHER" id="PTHR14030:SF2">
    <property type="entry name" value="OS11G0128700 PROTEIN"/>
    <property type="match status" value="1"/>
</dbReference>
<dbReference type="PANTHER" id="PTHR14030">
    <property type="entry name" value="MITOTIC CHECKPOINT SERINE/THREONINE-PROTEIN KINASE BUB1"/>
    <property type="match status" value="1"/>
</dbReference>
<sequence>MADDYQKQLLSSLVSDIKSYDGGDPLRPWLHGIRRMRESLPPPVLKEKLPRFLQKCAQAFESDRRYRNDSRYLRIWIELMDYVDDAKVLLRKMEKNGIGLKRAMFYLAYALYYEKHKKFDEAEKMYHLGVQNLAEPVSELQKSYEEFLQRMELYKKRTAKEAISKKGCLTLKGTKENKEFVENKVPIANAAGTSQKLNRKDTLRHGEMNDSNIVTGHSKIVQDSFSNLNKSKQKIQRSVVKRSLKHGGKSDVDWEKQIPHYADDTVVVKFVGSAIVGRSEAEDACHHGLVDPTINMKEAMNDISSMFREPLEPEIMVKRRSSQNKQKTVQQTDEFKVFVDEDLSERPNLSSLQSKNEQRSINSVKNLHSINQGESFVSEPHKKQREPKSDNPFFGEFKILADDEEEDVAIGSQSEVSKQSSNASICSKQKNPTSNGYGHPKMIAGFNEETIVRRFVGSTVLGEPKVENACHHGLLDPTINLKEAMDDINNMFGEPLDFKGHKPKKQGLVATDKKPPCDGFSIFLDDDLDDDLDDSKGNASTSIPCKFAENADLFEPTIFTKEAMAEINEMFGKPLDF</sequence>
<dbReference type="InterPro" id="IPR013212">
    <property type="entry name" value="Mad3/Bub1_I"/>
</dbReference>
<evidence type="ECO:0000313" key="3">
    <source>
        <dbReference type="EMBL" id="WOL06341.1"/>
    </source>
</evidence>
<dbReference type="AlphaFoldDB" id="A0AAQ3KIX7"/>
<feature type="region of interest" description="Disordered" evidence="1">
    <location>
        <begin position="410"/>
        <end position="438"/>
    </location>
</feature>